<comment type="subcellular location">
    <subcellularLocation>
        <location evidence="1">Nucleus</location>
    </subcellularLocation>
</comment>
<dbReference type="InterPro" id="IPR012340">
    <property type="entry name" value="NA-bd_OB-fold"/>
</dbReference>
<evidence type="ECO:0000256" key="2">
    <source>
        <dbReference type="ARBA" id="ARBA00009679"/>
    </source>
</evidence>
<dbReference type="GO" id="GO:0003688">
    <property type="term" value="F:DNA replication origin binding"/>
    <property type="evidence" value="ECO:0007669"/>
    <property type="project" value="TreeGrafter"/>
</dbReference>
<keyword evidence="5" id="KW-0479">Metal-binding</keyword>
<keyword evidence="6" id="KW-0863">Zinc-finger</keyword>
<evidence type="ECO:0000256" key="6">
    <source>
        <dbReference type="ARBA" id="ARBA00022771"/>
    </source>
</evidence>
<dbReference type="InterPro" id="IPR040184">
    <property type="entry name" value="Mcm10"/>
</dbReference>
<evidence type="ECO:0000256" key="4">
    <source>
        <dbReference type="ARBA" id="ARBA00022705"/>
    </source>
</evidence>
<dbReference type="Gene3D" id="2.40.50.140">
    <property type="entry name" value="Nucleic acid-binding proteins"/>
    <property type="match status" value="1"/>
</dbReference>
<feature type="compositionally biased region" description="Basic and acidic residues" evidence="9">
    <location>
        <begin position="488"/>
        <end position="510"/>
    </location>
</feature>
<dbReference type="InterPro" id="IPR055065">
    <property type="entry name" value="OB_MCM10"/>
</dbReference>
<feature type="compositionally biased region" description="Polar residues" evidence="9">
    <location>
        <begin position="457"/>
        <end position="469"/>
    </location>
</feature>
<evidence type="ECO:0000256" key="3">
    <source>
        <dbReference type="ARBA" id="ARBA00017770"/>
    </source>
</evidence>
<dbReference type="Pfam" id="PF09332">
    <property type="entry name" value="Mcm10"/>
    <property type="match status" value="1"/>
</dbReference>
<evidence type="ECO:0000259" key="10">
    <source>
        <dbReference type="SMART" id="SM01280"/>
    </source>
</evidence>
<name>A0A0V0J6R9_SCHSO</name>
<dbReference type="InterPro" id="IPR015408">
    <property type="entry name" value="Znf_Mcm10/DnaG"/>
</dbReference>
<reference evidence="11" key="1">
    <citation type="submission" date="2016-01" db="EMBL/GenBank/DDBJ databases">
        <title>Reference transcriptome for the parasite Schistocephalus solidus: insights into the molecular evolution of parasitism.</title>
        <authorList>
            <person name="Hebert F.O."/>
            <person name="Grambauer S."/>
            <person name="Barber I."/>
            <person name="Landry C.R."/>
            <person name="Aubin-Horth N."/>
        </authorList>
    </citation>
    <scope>NUCLEOTIDE SEQUENCE</scope>
</reference>
<evidence type="ECO:0000256" key="9">
    <source>
        <dbReference type="SAM" id="MobiDB-lite"/>
    </source>
</evidence>
<accession>A0A0V0J6R9</accession>
<dbReference type="Pfam" id="PF09329">
    <property type="entry name" value="zf-primase"/>
    <property type="match status" value="1"/>
</dbReference>
<feature type="compositionally biased region" description="Polar residues" evidence="9">
    <location>
        <begin position="327"/>
        <end position="341"/>
    </location>
</feature>
<dbReference type="PANTHER" id="PTHR13454">
    <property type="entry name" value="PROTEIN MCM10 HOMOLOG"/>
    <property type="match status" value="1"/>
</dbReference>
<dbReference type="Pfam" id="PF22379">
    <property type="entry name" value="OB_MCM10"/>
    <property type="match status" value="1"/>
</dbReference>
<dbReference type="SMART" id="SM01280">
    <property type="entry name" value="Mcm10"/>
    <property type="match status" value="1"/>
</dbReference>
<feature type="region of interest" description="Disordered" evidence="9">
    <location>
        <begin position="451"/>
        <end position="510"/>
    </location>
</feature>
<sequence>MRPLLSSELWATRTAGRNVLSLAQFLQEAARGAPKPLALQASEFVVVGVVGMKTPPRRSKNDKIYSIWRLTDMAGVGTGGAQSSLVSLFLFGSVHEKLWKEPEGTVVAILKPKIMSPSDMEDSDREVSITVDSAPFVMILGTSPDFGTCAGTTKSNKPCSRIINKSVCRYCDFHVKSAYYAASSIRPGFSTTNFPWTGHSNGRGGRGGGRGWKTGHAREISGSGGIFSLSRPATMPLSGTLDDHLHPGVSNSSFVRPKLSLAKLTSAGYSVSNGPNPAISSCAVPPVSGGGIAAQNALTPVEQTLASRISRPSLGSRNLLRHLEKQNPVTSPGSQQVNSRSSKNRDPEPSPTPQLPAPAGTFANFFAGRSSARDDRRPSAKSPPVLGRGLQGVEAGSPNCLIDLGPVVSSSHTSTAPPARNAARMRAEAFVRARGGVARLEAEARKVAVGSRVSELVASSGSSQTTRPSPLSELLGNAPSNGGPTKSASRDSETSRSDADLQEGEKSRREAKRAELARLVSQGSQYTELVELEADLSDRSLLCRLEKRDEFEERLLSQHEQECQIVTCKTCNYRSLRADRECRKQGHILEFSTGTRRFFACRNCKARTTSLDRYPTLACKNCGESLFERAGAIAERKGPKLLSEKLLARGLEETFLS</sequence>
<dbReference type="GO" id="GO:0043596">
    <property type="term" value="C:nuclear replication fork"/>
    <property type="evidence" value="ECO:0007669"/>
    <property type="project" value="TreeGrafter"/>
</dbReference>
<dbReference type="GO" id="GO:0006270">
    <property type="term" value="P:DNA replication initiation"/>
    <property type="evidence" value="ECO:0007669"/>
    <property type="project" value="InterPro"/>
</dbReference>
<proteinExistence type="inferred from homology"/>
<dbReference type="Pfam" id="PF24863">
    <property type="entry name" value="zf-CCCH_Mcm10"/>
    <property type="match status" value="1"/>
</dbReference>
<feature type="domain" description="Replication factor Mcm10 C-terminal" evidence="10">
    <location>
        <begin position="309"/>
        <end position="657"/>
    </location>
</feature>
<protein>
    <recommendedName>
        <fullName evidence="3">Protein MCM10 homolog</fullName>
    </recommendedName>
</protein>
<feature type="region of interest" description="Disordered" evidence="9">
    <location>
        <begin position="323"/>
        <end position="394"/>
    </location>
</feature>
<evidence type="ECO:0000256" key="5">
    <source>
        <dbReference type="ARBA" id="ARBA00022723"/>
    </source>
</evidence>
<gene>
    <name evidence="11" type="primary">MCM10</name>
    <name evidence="11" type="ORF">TR127384</name>
</gene>
<dbReference type="GO" id="GO:0003697">
    <property type="term" value="F:single-stranded DNA binding"/>
    <property type="evidence" value="ECO:0007669"/>
    <property type="project" value="InterPro"/>
</dbReference>
<dbReference type="AlphaFoldDB" id="A0A0V0J6R9"/>
<evidence type="ECO:0000256" key="8">
    <source>
        <dbReference type="ARBA" id="ARBA00023242"/>
    </source>
</evidence>
<dbReference type="InterPro" id="IPR015411">
    <property type="entry name" value="Rep_factor_Mcm10_C"/>
</dbReference>
<evidence type="ECO:0000256" key="1">
    <source>
        <dbReference type="ARBA" id="ARBA00004123"/>
    </source>
</evidence>
<dbReference type="InterPro" id="IPR056791">
    <property type="entry name" value="Znf_Mcm10_C"/>
</dbReference>
<keyword evidence="4" id="KW-0235">DNA replication</keyword>
<organism evidence="11">
    <name type="scientific">Schistocephalus solidus</name>
    <name type="common">Tapeworm</name>
    <dbReference type="NCBI Taxonomy" id="70667"/>
    <lineage>
        <taxon>Eukaryota</taxon>
        <taxon>Metazoa</taxon>
        <taxon>Spiralia</taxon>
        <taxon>Lophotrochozoa</taxon>
        <taxon>Platyhelminthes</taxon>
        <taxon>Cestoda</taxon>
        <taxon>Eucestoda</taxon>
        <taxon>Diphyllobothriidea</taxon>
        <taxon>Diphyllobothriidae</taxon>
        <taxon>Schistocephalus</taxon>
    </lineage>
</organism>
<comment type="similarity">
    <text evidence="2">Belongs to the MCM10 family.</text>
</comment>
<dbReference type="PANTHER" id="PTHR13454:SF11">
    <property type="entry name" value="PROTEIN MCM10 HOMOLOG"/>
    <property type="match status" value="1"/>
</dbReference>
<keyword evidence="8" id="KW-0539">Nucleus</keyword>
<evidence type="ECO:0000256" key="7">
    <source>
        <dbReference type="ARBA" id="ARBA00022833"/>
    </source>
</evidence>
<evidence type="ECO:0000313" key="11">
    <source>
        <dbReference type="EMBL" id="JAP61315.1"/>
    </source>
</evidence>
<dbReference type="GO" id="GO:0008270">
    <property type="term" value="F:zinc ion binding"/>
    <property type="evidence" value="ECO:0007669"/>
    <property type="project" value="UniProtKB-KW"/>
</dbReference>
<keyword evidence="7" id="KW-0862">Zinc</keyword>
<dbReference type="EMBL" id="GEEE01001910">
    <property type="protein sequence ID" value="JAP61315.1"/>
    <property type="molecule type" value="Transcribed_RNA"/>
</dbReference>
<feature type="compositionally biased region" description="Polar residues" evidence="9">
    <location>
        <begin position="478"/>
        <end position="487"/>
    </location>
</feature>